<sequence length="511" mass="56622">MSTSKLVKGTFLIIIGNFIFRIGGYIYRFLMSRMLGPEGYGILGLTMPFQGIFQILAAGGLPPAIAKYVAEYMVLDKKEDARAVLYVSMKLMILLAFIFSLVIFFTSPWIACNFFHKPNAILPLQAVALILPFSVIVGVFRGLFQGIYKMEYIVVTRFVEQVGIIIFAAILVVLGFYVVGAVIGTALGFLVSLIASLIVFKKYLADDFTYPKIDFKKEIKIAKMLLNFSIPVILAALSEMAIYDIDTFLIGHFLPTIYLGYYSAADPIARLPLVISISVATAALPAASEAYSLKNKKLLEDYVTQSYRIVMLTVLPICVGIAVFASPVISLLFGSQYVPGAEPLRILVMGMTFYTFFVVSSSIIQGVGRPSLPMYILFFGTILNFIFNWFLIPIYGMVGAATATSSATFIIMLISMFKTFEVTGVKPPFSAFTKIIIASLLLGIILSFLPKTIFMLILMVFISPVIYTIFLMVLKGFEEKDIKLIRKAGRKMGPLAKYIDKIANILEKFIS</sequence>
<evidence type="ECO:0000256" key="4">
    <source>
        <dbReference type="ARBA" id="ARBA00022989"/>
    </source>
</evidence>
<dbReference type="HOGENOM" id="CLU_022017_5_0_2"/>
<reference evidence="7 8" key="1">
    <citation type="journal article" date="2010" name="Stand. Genomic Sci.">
        <title>Complete genome sequence of Methanothermus fervidus type strain (V24S).</title>
        <authorList>
            <person name="Anderson I."/>
            <person name="Djao O.D."/>
            <person name="Misra M."/>
            <person name="Chertkov O."/>
            <person name="Nolan M."/>
            <person name="Lucas S."/>
            <person name="Lapidus A."/>
            <person name="Del Rio T.G."/>
            <person name="Tice H."/>
            <person name="Cheng J.F."/>
            <person name="Tapia R."/>
            <person name="Han C."/>
            <person name="Goodwin L."/>
            <person name="Pitluck S."/>
            <person name="Liolios K."/>
            <person name="Ivanova N."/>
            <person name="Mavromatis K."/>
            <person name="Mikhailova N."/>
            <person name="Pati A."/>
            <person name="Brambilla E."/>
            <person name="Chen A."/>
            <person name="Palaniappan K."/>
            <person name="Land M."/>
            <person name="Hauser L."/>
            <person name="Chang Y.J."/>
            <person name="Jeffries C.D."/>
            <person name="Sikorski J."/>
            <person name="Spring S."/>
            <person name="Rohde M."/>
            <person name="Eichinger K."/>
            <person name="Huber H."/>
            <person name="Wirth R."/>
            <person name="Goker M."/>
            <person name="Detter J.C."/>
            <person name="Woyke T."/>
            <person name="Bristow J."/>
            <person name="Eisen J.A."/>
            <person name="Markowitz V."/>
            <person name="Hugenholtz P."/>
            <person name="Klenk H.P."/>
            <person name="Kyrpides N.C."/>
        </authorList>
    </citation>
    <scope>NUCLEOTIDE SEQUENCE [LARGE SCALE GENOMIC DNA]</scope>
    <source>
        <strain evidence="8">ATCC 43054 / DSM 2088 / JCM 10308 / V24 S</strain>
    </source>
</reference>
<feature type="transmembrane region" description="Helical" evidence="6">
    <location>
        <begin position="12"/>
        <end position="31"/>
    </location>
</feature>
<keyword evidence="3 6" id="KW-0812">Transmembrane</keyword>
<dbReference type="InterPro" id="IPR024923">
    <property type="entry name" value="PG_synth_SpoVB"/>
</dbReference>
<dbReference type="EMBL" id="CP002278">
    <property type="protein sequence ID" value="ADP77857.1"/>
    <property type="molecule type" value="Genomic_DNA"/>
</dbReference>
<keyword evidence="4 6" id="KW-1133">Transmembrane helix</keyword>
<feature type="transmembrane region" description="Helical" evidence="6">
    <location>
        <begin position="177"/>
        <end position="200"/>
    </location>
</feature>
<feature type="transmembrane region" description="Helical" evidence="6">
    <location>
        <begin position="309"/>
        <end position="334"/>
    </location>
</feature>
<feature type="transmembrane region" description="Helical" evidence="6">
    <location>
        <begin position="429"/>
        <end position="449"/>
    </location>
</feature>
<gene>
    <name evidence="7" type="ordered locus">Mfer_1062</name>
</gene>
<dbReference type="STRING" id="523846.Mfer_1062"/>
<dbReference type="PANTHER" id="PTHR30250">
    <property type="entry name" value="PST FAMILY PREDICTED COLANIC ACID TRANSPORTER"/>
    <property type="match status" value="1"/>
</dbReference>
<feature type="transmembrane region" description="Helical" evidence="6">
    <location>
        <begin position="398"/>
        <end position="417"/>
    </location>
</feature>
<feature type="transmembrane region" description="Helical" evidence="6">
    <location>
        <begin position="268"/>
        <end position="288"/>
    </location>
</feature>
<name>E3GW92_METFV</name>
<dbReference type="Proteomes" id="UP000002315">
    <property type="component" value="Chromosome"/>
</dbReference>
<feature type="transmembrane region" description="Helical" evidence="6">
    <location>
        <begin position="374"/>
        <end position="392"/>
    </location>
</feature>
<evidence type="ECO:0000256" key="5">
    <source>
        <dbReference type="ARBA" id="ARBA00023136"/>
    </source>
</evidence>
<evidence type="ECO:0000256" key="1">
    <source>
        <dbReference type="ARBA" id="ARBA00004651"/>
    </source>
</evidence>
<dbReference type="AlphaFoldDB" id="E3GW92"/>
<dbReference type="KEGG" id="mfv:Mfer_1062"/>
<evidence type="ECO:0000313" key="7">
    <source>
        <dbReference type="EMBL" id="ADP77857.1"/>
    </source>
</evidence>
<feature type="transmembrane region" description="Helical" evidence="6">
    <location>
        <begin position="122"/>
        <end position="140"/>
    </location>
</feature>
<feature type="transmembrane region" description="Helical" evidence="6">
    <location>
        <begin position="455"/>
        <end position="477"/>
    </location>
</feature>
<dbReference type="CDD" id="cd13128">
    <property type="entry name" value="MATE_Wzx_like"/>
    <property type="match status" value="1"/>
</dbReference>
<feature type="transmembrane region" description="Helical" evidence="6">
    <location>
        <begin position="152"/>
        <end position="171"/>
    </location>
</feature>
<accession>E3GW92</accession>
<dbReference type="PANTHER" id="PTHR30250:SF21">
    <property type="entry name" value="LIPID II FLIPPASE MURJ"/>
    <property type="match status" value="1"/>
</dbReference>
<dbReference type="InterPro" id="IPR002797">
    <property type="entry name" value="Polysacc_synth"/>
</dbReference>
<dbReference type="PIRSF" id="PIRSF038958">
    <property type="entry name" value="PG_synth_SpoVB"/>
    <property type="match status" value="1"/>
</dbReference>
<evidence type="ECO:0000313" key="8">
    <source>
        <dbReference type="Proteomes" id="UP000002315"/>
    </source>
</evidence>
<dbReference type="GO" id="GO:0005886">
    <property type="term" value="C:plasma membrane"/>
    <property type="evidence" value="ECO:0007669"/>
    <property type="project" value="UniProtKB-SubCell"/>
</dbReference>
<organism evidence="7 8">
    <name type="scientific">Methanothermus fervidus (strain ATCC 43054 / DSM 2088 / JCM 10308 / V24 S)</name>
    <dbReference type="NCBI Taxonomy" id="523846"/>
    <lineage>
        <taxon>Archaea</taxon>
        <taxon>Methanobacteriati</taxon>
        <taxon>Methanobacteriota</taxon>
        <taxon>Methanomada group</taxon>
        <taxon>Methanobacteria</taxon>
        <taxon>Methanobacteriales</taxon>
        <taxon>Methanothermaceae</taxon>
        <taxon>Methanothermus</taxon>
    </lineage>
</organism>
<feature type="transmembrane region" description="Helical" evidence="6">
    <location>
        <begin position="346"/>
        <end position="367"/>
    </location>
</feature>
<feature type="transmembrane region" description="Helical" evidence="6">
    <location>
        <begin position="51"/>
        <end position="70"/>
    </location>
</feature>
<proteinExistence type="predicted"/>
<feature type="transmembrane region" description="Helical" evidence="6">
    <location>
        <begin position="91"/>
        <end position="110"/>
    </location>
</feature>
<evidence type="ECO:0000256" key="2">
    <source>
        <dbReference type="ARBA" id="ARBA00022475"/>
    </source>
</evidence>
<dbReference type="Pfam" id="PF01943">
    <property type="entry name" value="Polysacc_synt"/>
    <property type="match status" value="1"/>
</dbReference>
<keyword evidence="5 6" id="KW-0472">Membrane</keyword>
<evidence type="ECO:0000256" key="6">
    <source>
        <dbReference type="SAM" id="Phobius"/>
    </source>
</evidence>
<keyword evidence="8" id="KW-1185">Reference proteome</keyword>
<feature type="transmembrane region" description="Helical" evidence="6">
    <location>
        <begin position="221"/>
        <end position="243"/>
    </location>
</feature>
<evidence type="ECO:0000256" key="3">
    <source>
        <dbReference type="ARBA" id="ARBA00022692"/>
    </source>
</evidence>
<protein>
    <submittedName>
        <fullName evidence="7">Polysaccharide biosynthesis protein</fullName>
    </submittedName>
</protein>
<dbReference type="OrthoDB" id="19148at2157"/>
<dbReference type="InterPro" id="IPR050833">
    <property type="entry name" value="Poly_Biosynth_Transport"/>
</dbReference>
<keyword evidence="2" id="KW-1003">Cell membrane</keyword>
<comment type="subcellular location">
    <subcellularLocation>
        <location evidence="1">Cell membrane</location>
        <topology evidence="1">Multi-pass membrane protein</topology>
    </subcellularLocation>
</comment>